<keyword evidence="1" id="KW-1185">Reference proteome</keyword>
<protein>
    <submittedName>
        <fullName evidence="2">Secreted protein</fullName>
    </submittedName>
</protein>
<reference evidence="2" key="1">
    <citation type="submission" date="2020-12" db="UniProtKB">
        <authorList>
            <consortium name="WormBaseParasite"/>
        </authorList>
    </citation>
    <scope>IDENTIFICATION</scope>
    <source>
        <strain evidence="2">MHco3</strain>
    </source>
</reference>
<dbReference type="Proteomes" id="UP000025227">
    <property type="component" value="Unplaced"/>
</dbReference>
<proteinExistence type="predicted"/>
<dbReference type="AlphaFoldDB" id="A0A7I4Y1A4"/>
<accession>A0A7I4Y1A4</accession>
<sequence length="114" mass="13306">IHTILLHAMVFSTVNNRQRQPLFGCFGGLFSKFLRLFCFRRPNESRCNEATETYTRQNFDGEELRRGSGGSLRRPYPPFALQLLLLSSNLTTFSRNMSPLKFSRQNIRNISRFI</sequence>
<name>A0A7I4Y1A4_HAECO</name>
<dbReference type="WBParaSite" id="HCON_00035248-00001">
    <property type="protein sequence ID" value="HCON_00035248-00001"/>
    <property type="gene ID" value="HCON_00035248"/>
</dbReference>
<organism evidence="1 2">
    <name type="scientific">Haemonchus contortus</name>
    <name type="common">Barber pole worm</name>
    <dbReference type="NCBI Taxonomy" id="6289"/>
    <lineage>
        <taxon>Eukaryota</taxon>
        <taxon>Metazoa</taxon>
        <taxon>Ecdysozoa</taxon>
        <taxon>Nematoda</taxon>
        <taxon>Chromadorea</taxon>
        <taxon>Rhabditida</taxon>
        <taxon>Rhabditina</taxon>
        <taxon>Rhabditomorpha</taxon>
        <taxon>Strongyloidea</taxon>
        <taxon>Trichostrongylidae</taxon>
        <taxon>Haemonchus</taxon>
    </lineage>
</organism>
<evidence type="ECO:0000313" key="1">
    <source>
        <dbReference type="Proteomes" id="UP000025227"/>
    </source>
</evidence>
<evidence type="ECO:0000313" key="2">
    <source>
        <dbReference type="WBParaSite" id="HCON_00035248-00001"/>
    </source>
</evidence>